<feature type="domain" description="HTH lysR-type" evidence="5">
    <location>
        <begin position="1"/>
        <end position="58"/>
    </location>
</feature>
<proteinExistence type="inferred from homology"/>
<dbReference type="PROSITE" id="PS50931">
    <property type="entry name" value="HTH_LYSR"/>
    <property type="match status" value="1"/>
</dbReference>
<evidence type="ECO:0000256" key="1">
    <source>
        <dbReference type="ARBA" id="ARBA00009437"/>
    </source>
</evidence>
<evidence type="ECO:0000256" key="2">
    <source>
        <dbReference type="ARBA" id="ARBA00023015"/>
    </source>
</evidence>
<dbReference type="InterPro" id="IPR036390">
    <property type="entry name" value="WH_DNA-bd_sf"/>
</dbReference>
<dbReference type="Proteomes" id="UP000001225">
    <property type="component" value="Chromosome"/>
</dbReference>
<dbReference type="InterPro" id="IPR058163">
    <property type="entry name" value="LysR-type_TF_proteobact-type"/>
</dbReference>
<dbReference type="SUPFAM" id="SSF46785">
    <property type="entry name" value="Winged helix' DNA-binding domain"/>
    <property type="match status" value="1"/>
</dbReference>
<dbReference type="PANTHER" id="PTHR30537">
    <property type="entry name" value="HTH-TYPE TRANSCRIPTIONAL REGULATOR"/>
    <property type="match status" value="1"/>
</dbReference>
<dbReference type="Pfam" id="PF03466">
    <property type="entry name" value="LysR_substrate"/>
    <property type="match status" value="1"/>
</dbReference>
<organism evidence="6 7">
    <name type="scientific">Bordetella petrii (strain ATCC BAA-461 / DSM 12804 / CCUG 43448 / CIP 107267 / Se-1111R)</name>
    <dbReference type="NCBI Taxonomy" id="340100"/>
    <lineage>
        <taxon>Bacteria</taxon>
        <taxon>Pseudomonadati</taxon>
        <taxon>Pseudomonadota</taxon>
        <taxon>Betaproteobacteria</taxon>
        <taxon>Burkholderiales</taxon>
        <taxon>Alcaligenaceae</taxon>
        <taxon>Bordetella</taxon>
    </lineage>
</organism>
<dbReference type="Pfam" id="PF00126">
    <property type="entry name" value="HTH_1"/>
    <property type="match status" value="1"/>
</dbReference>
<evidence type="ECO:0000313" key="7">
    <source>
        <dbReference type="Proteomes" id="UP000001225"/>
    </source>
</evidence>
<keyword evidence="7" id="KW-1185">Reference proteome</keyword>
<protein>
    <submittedName>
        <fullName evidence="6">Transcriptional regulator, LysR-family</fullName>
    </submittedName>
</protein>
<sequence>MNWDDLRHFHTLATAGSLSAAARMLAVEHATVARRIAALEASLGMLLVDRRGRRWTLTADGERIAAIAAKMDHEARAVQRRADSARSELSGTVSVSAPPALAAQALTAPLVELQQRHPGLTIRIIGEARAASLDRAEADLAIRLSRPEKGDLTIAKLGKVDFRLYASPAYLAHTSEADWRFIGSDGPLAKAPQQAALERYAAGRVFAFYSGSLDIQQAAARSGAGIAALPDFMGMTDAALVPVTPETRLVSRDIWLVVHTDLKRAAAVKAVMGQLRAVFARRRGEGEPDG</sequence>
<keyword evidence="3" id="KW-0238">DNA-binding</keyword>
<dbReference type="AlphaFoldDB" id="A9I6Q4"/>
<evidence type="ECO:0000256" key="3">
    <source>
        <dbReference type="ARBA" id="ARBA00023125"/>
    </source>
</evidence>
<dbReference type="GO" id="GO:0006351">
    <property type="term" value="P:DNA-templated transcription"/>
    <property type="evidence" value="ECO:0007669"/>
    <property type="project" value="TreeGrafter"/>
</dbReference>
<dbReference type="Gene3D" id="3.40.190.290">
    <property type="match status" value="1"/>
</dbReference>
<evidence type="ECO:0000256" key="4">
    <source>
        <dbReference type="ARBA" id="ARBA00023163"/>
    </source>
</evidence>
<dbReference type="InterPro" id="IPR036388">
    <property type="entry name" value="WH-like_DNA-bd_sf"/>
</dbReference>
<dbReference type="SUPFAM" id="SSF53850">
    <property type="entry name" value="Periplasmic binding protein-like II"/>
    <property type="match status" value="1"/>
</dbReference>
<keyword evidence="4" id="KW-0804">Transcription</keyword>
<name>A9I6Q4_BORPD</name>
<dbReference type="STRING" id="94624.Bpet3984"/>
<dbReference type="InterPro" id="IPR005119">
    <property type="entry name" value="LysR_subst-bd"/>
</dbReference>
<dbReference type="KEGG" id="bpt:Bpet3984"/>
<dbReference type="Gene3D" id="1.10.10.10">
    <property type="entry name" value="Winged helix-like DNA-binding domain superfamily/Winged helix DNA-binding domain"/>
    <property type="match status" value="1"/>
</dbReference>
<dbReference type="eggNOG" id="COG0583">
    <property type="taxonomic scope" value="Bacteria"/>
</dbReference>
<keyword evidence="2" id="KW-0805">Transcription regulation</keyword>
<accession>A9I6Q4</accession>
<dbReference type="EMBL" id="AM902716">
    <property type="protein sequence ID" value="CAP44330.1"/>
    <property type="molecule type" value="Genomic_DNA"/>
</dbReference>
<reference evidence="6 7" key="1">
    <citation type="journal article" date="2008" name="BMC Genomics">
        <title>The missing link: Bordetella petrii is endowed with both the metabolic versatility of environmental bacteria and virulence traits of pathogenic Bordetellae.</title>
        <authorList>
            <person name="Gross R."/>
            <person name="Guzman C.A."/>
            <person name="Sebaihia M."/>
            <person name="Martins Dos Santos V.A."/>
            <person name="Pieper D.H."/>
            <person name="Koebnik R."/>
            <person name="Lechner M."/>
            <person name="Bartels D."/>
            <person name="Buhrmester J."/>
            <person name="Choudhuri J.V."/>
            <person name="Ebensen T."/>
            <person name="Gaigalat L."/>
            <person name="Herrmann S."/>
            <person name="Khachane A.N."/>
            <person name="Larisch C."/>
            <person name="Link S."/>
            <person name="Linke B."/>
            <person name="Meyer F."/>
            <person name="Mormann S."/>
            <person name="Nakunst D."/>
            <person name="Rueckert C."/>
            <person name="Schneiker-Bekel S."/>
            <person name="Schulze K."/>
            <person name="Vorhoelter F.J."/>
            <person name="Yevsa T."/>
            <person name="Engle J.T."/>
            <person name="Goldman W.E."/>
            <person name="Puehler A."/>
            <person name="Goebel U.B."/>
            <person name="Goesmann A."/>
            <person name="Bloecker H."/>
            <person name="Kaiser O."/>
            <person name="Martinez-Arias R."/>
        </authorList>
    </citation>
    <scope>NUCLEOTIDE SEQUENCE [LARGE SCALE GENOMIC DNA]</scope>
    <source>
        <strain evidence="7">ATCC BAA-461 / DSM 12804 / CCUG 43448 / CIP 107267 / Se-1111R</strain>
    </source>
</reference>
<dbReference type="PANTHER" id="PTHR30537:SF3">
    <property type="entry name" value="TRANSCRIPTIONAL REGULATORY PROTEIN"/>
    <property type="match status" value="1"/>
</dbReference>
<comment type="similarity">
    <text evidence="1">Belongs to the LysR transcriptional regulatory family.</text>
</comment>
<dbReference type="GO" id="GO:0043565">
    <property type="term" value="F:sequence-specific DNA binding"/>
    <property type="evidence" value="ECO:0007669"/>
    <property type="project" value="TreeGrafter"/>
</dbReference>
<evidence type="ECO:0000313" key="6">
    <source>
        <dbReference type="EMBL" id="CAP44330.1"/>
    </source>
</evidence>
<evidence type="ECO:0000259" key="5">
    <source>
        <dbReference type="PROSITE" id="PS50931"/>
    </source>
</evidence>
<dbReference type="GO" id="GO:0003700">
    <property type="term" value="F:DNA-binding transcription factor activity"/>
    <property type="evidence" value="ECO:0007669"/>
    <property type="project" value="InterPro"/>
</dbReference>
<dbReference type="InterPro" id="IPR000847">
    <property type="entry name" value="LysR_HTH_N"/>
</dbReference>
<gene>
    <name evidence="6" type="ordered locus">Bpet3984</name>
</gene>